<dbReference type="InterPro" id="IPR051156">
    <property type="entry name" value="Mito/Outer_Membr_Metalloprot"/>
</dbReference>
<evidence type="ECO:0000256" key="5">
    <source>
        <dbReference type="ARBA" id="ARBA00023049"/>
    </source>
</evidence>
<dbReference type="Pfam" id="PF01435">
    <property type="entry name" value="Peptidase_M48"/>
    <property type="match status" value="1"/>
</dbReference>
<keyword evidence="6" id="KW-0802">TPR repeat</keyword>
<evidence type="ECO:0000313" key="11">
    <source>
        <dbReference type="EMBL" id="QRJ62270.1"/>
    </source>
</evidence>
<dbReference type="GO" id="GO:0046872">
    <property type="term" value="F:metal ion binding"/>
    <property type="evidence" value="ECO:0007669"/>
    <property type="project" value="UniProtKB-KW"/>
</dbReference>
<dbReference type="InterPro" id="IPR019734">
    <property type="entry name" value="TPR_rpt"/>
</dbReference>
<dbReference type="Gene3D" id="1.25.40.10">
    <property type="entry name" value="Tetratricopeptide repeat domain"/>
    <property type="match status" value="1"/>
</dbReference>
<proteinExistence type="inferred from homology"/>
<evidence type="ECO:0000256" key="1">
    <source>
        <dbReference type="ARBA" id="ARBA00022670"/>
    </source>
</evidence>
<evidence type="ECO:0000256" key="9">
    <source>
        <dbReference type="SAM" id="SignalP"/>
    </source>
</evidence>
<feature type="domain" description="Peptidase M48" evidence="10">
    <location>
        <begin position="66"/>
        <end position="245"/>
    </location>
</feature>
<dbReference type="PANTHER" id="PTHR22726:SF1">
    <property type="entry name" value="METALLOENDOPEPTIDASE OMA1, MITOCHONDRIAL"/>
    <property type="match status" value="1"/>
</dbReference>
<evidence type="ECO:0000256" key="4">
    <source>
        <dbReference type="ARBA" id="ARBA00022833"/>
    </source>
</evidence>
<dbReference type="GO" id="GO:0016020">
    <property type="term" value="C:membrane"/>
    <property type="evidence" value="ECO:0007669"/>
    <property type="project" value="TreeGrafter"/>
</dbReference>
<reference evidence="11" key="1">
    <citation type="submission" date="2020-11" db="EMBL/GenBank/DDBJ databases">
        <title>Azospira restricta DSM 18626 genome sequence.</title>
        <authorList>
            <person name="Moe W.M."/>
        </authorList>
    </citation>
    <scope>NUCLEOTIDE SEQUENCE</scope>
    <source>
        <strain evidence="11">DSM 18626</strain>
    </source>
</reference>
<comment type="cofactor">
    <cofactor evidence="7">
        <name>Zn(2+)</name>
        <dbReference type="ChEBI" id="CHEBI:29105"/>
    </cofactor>
    <text evidence="7">Binds 1 zinc ion per subunit.</text>
</comment>
<dbReference type="InterPro" id="IPR011990">
    <property type="entry name" value="TPR-like_helical_dom_sf"/>
</dbReference>
<keyword evidence="8" id="KW-1133">Transmembrane helix</keyword>
<dbReference type="GO" id="GO:0051603">
    <property type="term" value="P:proteolysis involved in protein catabolic process"/>
    <property type="evidence" value="ECO:0007669"/>
    <property type="project" value="TreeGrafter"/>
</dbReference>
<organism evidence="11 12">
    <name type="scientific">Azospira restricta</name>
    <dbReference type="NCBI Taxonomy" id="404405"/>
    <lineage>
        <taxon>Bacteria</taxon>
        <taxon>Pseudomonadati</taxon>
        <taxon>Pseudomonadota</taxon>
        <taxon>Betaproteobacteria</taxon>
        <taxon>Rhodocyclales</taxon>
        <taxon>Rhodocyclaceae</taxon>
        <taxon>Azospira</taxon>
    </lineage>
</organism>
<evidence type="ECO:0000313" key="12">
    <source>
        <dbReference type="Proteomes" id="UP000663444"/>
    </source>
</evidence>
<dbReference type="Gene3D" id="3.30.2010.10">
    <property type="entry name" value="Metalloproteases ('zincins'), catalytic domain"/>
    <property type="match status" value="1"/>
</dbReference>
<name>A0A974PWJ1_9RHOO</name>
<evidence type="ECO:0000256" key="2">
    <source>
        <dbReference type="ARBA" id="ARBA00022723"/>
    </source>
</evidence>
<dbReference type="Proteomes" id="UP000663444">
    <property type="component" value="Chromosome"/>
</dbReference>
<evidence type="ECO:0000259" key="10">
    <source>
        <dbReference type="Pfam" id="PF01435"/>
    </source>
</evidence>
<evidence type="ECO:0000256" key="6">
    <source>
        <dbReference type="PROSITE-ProRule" id="PRU00339"/>
    </source>
</evidence>
<feature type="signal peptide" evidence="9">
    <location>
        <begin position="1"/>
        <end position="24"/>
    </location>
</feature>
<dbReference type="PANTHER" id="PTHR22726">
    <property type="entry name" value="METALLOENDOPEPTIDASE OMA1"/>
    <property type="match status" value="1"/>
</dbReference>
<keyword evidence="8" id="KW-0472">Membrane</keyword>
<dbReference type="GO" id="GO:0004222">
    <property type="term" value="F:metalloendopeptidase activity"/>
    <property type="evidence" value="ECO:0007669"/>
    <property type="project" value="InterPro"/>
</dbReference>
<dbReference type="AlphaFoldDB" id="A0A974PWJ1"/>
<keyword evidence="3 7" id="KW-0378">Hydrolase</keyword>
<keyword evidence="5 7" id="KW-0482">Metalloprotease</keyword>
<dbReference type="InterPro" id="IPR001915">
    <property type="entry name" value="Peptidase_M48"/>
</dbReference>
<evidence type="ECO:0000256" key="8">
    <source>
        <dbReference type="SAM" id="Phobius"/>
    </source>
</evidence>
<protein>
    <submittedName>
        <fullName evidence="11">M48 family metalloprotease</fullName>
    </submittedName>
</protein>
<keyword evidence="8" id="KW-0812">Transmembrane</keyword>
<keyword evidence="1 7" id="KW-0645">Protease</keyword>
<sequence length="385" mass="42306">MKRRRLLLAGAACCAGAHTAAAWAETLGYAAPERFARPDVATDEGGLWAMMDREERNLRRSPLLLRDPKLRNYVQDIACRLGGEHCPDIRVHLVRTPLFNASMAPNGMMQVWSGLLLRAENEAQLAAVIGHEIGHYLQRHSVERLRDLKAKSAFGQFIGLFGVVGAVGQLALLASAFAYSRDHEREADRIGAVLMHNAGYDVAESAKVWGNLLAEARARLGKEPEESSPLFATHPSSPERRETLAGYAAVLPGGGTGEEAFVRHTGPFLAEWLQDEVKRGQYAESLVLFTRMLERRRAAPLVQFHRGEAFRLRGENGDLERALDDYRAAAAAPDAPPPAFRGIGLVARQRGQAAEARQAFARYLELAPDAPDAALIRNYLSELES</sequence>
<keyword evidence="2" id="KW-0479">Metal-binding</keyword>
<dbReference type="EMBL" id="CP064781">
    <property type="protein sequence ID" value="QRJ62270.1"/>
    <property type="molecule type" value="Genomic_DNA"/>
</dbReference>
<feature type="transmembrane region" description="Helical" evidence="8">
    <location>
        <begin position="157"/>
        <end position="179"/>
    </location>
</feature>
<dbReference type="RefSeq" id="WP_203385798.1">
    <property type="nucleotide sequence ID" value="NZ_CP064781.1"/>
</dbReference>
<keyword evidence="9" id="KW-0732">Signal</keyword>
<evidence type="ECO:0000256" key="7">
    <source>
        <dbReference type="RuleBase" id="RU003983"/>
    </source>
</evidence>
<dbReference type="CDD" id="cd07324">
    <property type="entry name" value="M48C_Oma1-like"/>
    <property type="match status" value="1"/>
</dbReference>
<comment type="similarity">
    <text evidence="7">Belongs to the peptidase M48 family.</text>
</comment>
<dbReference type="PROSITE" id="PS50005">
    <property type="entry name" value="TPR"/>
    <property type="match status" value="1"/>
</dbReference>
<evidence type="ECO:0000256" key="3">
    <source>
        <dbReference type="ARBA" id="ARBA00022801"/>
    </source>
</evidence>
<feature type="repeat" description="TPR" evidence="6">
    <location>
        <begin position="337"/>
        <end position="370"/>
    </location>
</feature>
<dbReference type="SUPFAM" id="SSF48452">
    <property type="entry name" value="TPR-like"/>
    <property type="match status" value="1"/>
</dbReference>
<keyword evidence="12" id="KW-1185">Reference proteome</keyword>
<accession>A0A974PWJ1</accession>
<gene>
    <name evidence="11" type="ORF">IWH25_10720</name>
</gene>
<dbReference type="KEGG" id="ares:IWH25_10720"/>
<keyword evidence="4 7" id="KW-0862">Zinc</keyword>
<feature type="chain" id="PRO_5038053403" evidence="9">
    <location>
        <begin position="25"/>
        <end position="385"/>
    </location>
</feature>